<feature type="domain" description="AMIN-like" evidence="2">
    <location>
        <begin position="138"/>
        <end position="262"/>
    </location>
</feature>
<feature type="compositionally biased region" description="Low complexity" evidence="1">
    <location>
        <begin position="34"/>
        <end position="45"/>
    </location>
</feature>
<dbReference type="Pfam" id="PF24837">
    <property type="entry name" value="AMIN-like"/>
    <property type="match status" value="1"/>
</dbReference>
<sequence length="262" mass="26830">MRLRQGLCALGMLGGLLGAGCEKQLEPPTVPMDVPAVPAPTNTVPRAGAAATPPAQKVVDSAPAQGTGSTGTAQGTGTTQGAGSAGTATGAGSAGTAQGTGSTTATATTDAGSAVAADSAWTLEPAEKKRGEPPSITMRSVRTGTHAGYDRTVFEFEGPRLPGYQVSYVKTPVQDCGSGDDVPVPGKAALQVRFTLAQLHNEQGQATVAQRTFKPALPSVLELARLCAFEGEVTWVLGTTRRAPFRVLELRDPTRLVLDVQH</sequence>
<feature type="compositionally biased region" description="Low complexity" evidence="1">
    <location>
        <begin position="64"/>
        <end position="77"/>
    </location>
</feature>
<proteinExistence type="predicted"/>
<feature type="compositionally biased region" description="Low complexity" evidence="1">
    <location>
        <begin position="85"/>
        <end position="120"/>
    </location>
</feature>
<evidence type="ECO:0000256" key="1">
    <source>
        <dbReference type="SAM" id="MobiDB-lite"/>
    </source>
</evidence>
<keyword evidence="4" id="KW-1185">Reference proteome</keyword>
<feature type="region of interest" description="Disordered" evidence="1">
    <location>
        <begin position="33"/>
        <end position="144"/>
    </location>
</feature>
<reference evidence="3 4" key="1">
    <citation type="submission" date="2020-02" db="EMBL/GenBank/DDBJ databases">
        <authorList>
            <person name="Babadi Z.K."/>
            <person name="Risdian C."/>
            <person name="Ebrahimipour G.H."/>
            <person name="Wink J."/>
        </authorList>
    </citation>
    <scope>NUCLEOTIDE SEQUENCE [LARGE SCALE GENOMIC DNA]</scope>
    <source>
        <strain evidence="3 4">ZKHCc1 1396</strain>
    </source>
</reference>
<dbReference type="InterPro" id="IPR056303">
    <property type="entry name" value="AMIN-like"/>
</dbReference>
<gene>
    <name evidence="3" type="ORF">G4177_01810</name>
</gene>
<accession>A0ABR9PG64</accession>
<dbReference type="PROSITE" id="PS51257">
    <property type="entry name" value="PROKAR_LIPOPROTEIN"/>
    <property type="match status" value="1"/>
</dbReference>
<dbReference type="RefSeq" id="WP_193346323.1">
    <property type="nucleotide sequence ID" value="NZ_JAAIYO010000001.1"/>
</dbReference>
<evidence type="ECO:0000313" key="4">
    <source>
        <dbReference type="Proteomes" id="UP001516472"/>
    </source>
</evidence>
<comment type="caution">
    <text evidence="3">The sequence shown here is derived from an EMBL/GenBank/DDBJ whole genome shotgun (WGS) entry which is preliminary data.</text>
</comment>
<evidence type="ECO:0000259" key="2">
    <source>
        <dbReference type="Pfam" id="PF24837"/>
    </source>
</evidence>
<protein>
    <recommendedName>
        <fullName evidence="2">AMIN-like domain-containing protein</fullName>
    </recommendedName>
</protein>
<evidence type="ECO:0000313" key="3">
    <source>
        <dbReference type="EMBL" id="MBE4746907.1"/>
    </source>
</evidence>
<dbReference type="Proteomes" id="UP001516472">
    <property type="component" value="Unassembled WGS sequence"/>
</dbReference>
<organism evidence="3 4">
    <name type="scientific">Corallococcus soli</name>
    <dbReference type="NCBI Taxonomy" id="2710757"/>
    <lineage>
        <taxon>Bacteria</taxon>
        <taxon>Pseudomonadati</taxon>
        <taxon>Myxococcota</taxon>
        <taxon>Myxococcia</taxon>
        <taxon>Myxococcales</taxon>
        <taxon>Cystobacterineae</taxon>
        <taxon>Myxococcaceae</taxon>
        <taxon>Corallococcus</taxon>
    </lineage>
</organism>
<name>A0ABR9PG64_9BACT</name>
<dbReference type="EMBL" id="JAAIYO010000001">
    <property type="protein sequence ID" value="MBE4746907.1"/>
    <property type="molecule type" value="Genomic_DNA"/>
</dbReference>